<evidence type="ECO:0000259" key="5">
    <source>
        <dbReference type="PROSITE" id="PS50850"/>
    </source>
</evidence>
<feature type="transmembrane region" description="Helical" evidence="4">
    <location>
        <begin position="148"/>
        <end position="171"/>
    </location>
</feature>
<feature type="transmembrane region" description="Helical" evidence="4">
    <location>
        <begin position="427"/>
        <end position="446"/>
    </location>
</feature>
<dbReference type="Proteomes" id="UP001204851">
    <property type="component" value="Unassembled WGS sequence"/>
</dbReference>
<feature type="transmembrane region" description="Helical" evidence="4">
    <location>
        <begin position="281"/>
        <end position="302"/>
    </location>
</feature>
<feature type="transmembrane region" description="Helical" evidence="4">
    <location>
        <begin position="466"/>
        <end position="485"/>
    </location>
</feature>
<keyword evidence="3 4" id="KW-0472">Membrane</keyword>
<dbReference type="EMBL" id="JAMXMC010000002">
    <property type="protein sequence ID" value="MCO5975662.1"/>
    <property type="molecule type" value="Genomic_DNA"/>
</dbReference>
<proteinExistence type="predicted"/>
<dbReference type="InterPro" id="IPR050327">
    <property type="entry name" value="Proton-linked_MCT"/>
</dbReference>
<dbReference type="RefSeq" id="WP_252768109.1">
    <property type="nucleotide sequence ID" value="NZ_JAMXMC010000002.1"/>
</dbReference>
<name>A0ABT1BHF5_9BURK</name>
<evidence type="ECO:0000256" key="4">
    <source>
        <dbReference type="SAM" id="Phobius"/>
    </source>
</evidence>
<dbReference type="CDD" id="cd17353">
    <property type="entry name" value="MFS_OFA_like"/>
    <property type="match status" value="1"/>
</dbReference>
<dbReference type="Pfam" id="PF07690">
    <property type="entry name" value="MFS_1"/>
    <property type="match status" value="1"/>
</dbReference>
<feature type="transmembrane region" description="Helical" evidence="4">
    <location>
        <begin position="527"/>
        <end position="546"/>
    </location>
</feature>
<dbReference type="InterPro" id="IPR036259">
    <property type="entry name" value="MFS_trans_sf"/>
</dbReference>
<organism evidence="6 7">
    <name type="scientific">Ideonella oryzae</name>
    <dbReference type="NCBI Taxonomy" id="2937441"/>
    <lineage>
        <taxon>Bacteria</taxon>
        <taxon>Pseudomonadati</taxon>
        <taxon>Pseudomonadota</taxon>
        <taxon>Betaproteobacteria</taxon>
        <taxon>Burkholderiales</taxon>
        <taxon>Sphaerotilaceae</taxon>
        <taxon>Ideonella</taxon>
    </lineage>
</organism>
<reference evidence="6 7" key="1">
    <citation type="submission" date="2022-06" db="EMBL/GenBank/DDBJ databases">
        <title>Ideonella sp. NS12-5 Genome sequencing and assembly.</title>
        <authorList>
            <person name="Jung Y."/>
        </authorList>
    </citation>
    <scope>NUCLEOTIDE SEQUENCE [LARGE SCALE GENOMIC DNA]</scope>
    <source>
        <strain evidence="6 7">NS12-5</strain>
    </source>
</reference>
<evidence type="ECO:0000256" key="2">
    <source>
        <dbReference type="ARBA" id="ARBA00022989"/>
    </source>
</evidence>
<keyword evidence="2 4" id="KW-1133">Transmembrane helix</keyword>
<feature type="transmembrane region" description="Helical" evidence="4">
    <location>
        <begin position="217"/>
        <end position="241"/>
    </location>
</feature>
<evidence type="ECO:0000313" key="6">
    <source>
        <dbReference type="EMBL" id="MCO5975662.1"/>
    </source>
</evidence>
<sequence>MSSVLTQGAAPPHHQDAGILPKERTIAAPGFNRWLVPPAALAIHLCIGMAYGFSVFWLPLSKAIGIKEALKCGPEVGFFQQLFTTSCDWPISTLGWMYTLFFVFLGLSAAIWGGWLERVGPRKVGVLAALCWGGGMLFSALGVYTHQFWMMILGSGIVGGIGLGLGYISPVSTLIKWFPDKRGMATGMAIMGFGGGAMIGSPLAAELMKHFATPASVGVWETFVVMGCLYIVAMLVGAFGYRIPASGWAPEGWTPPAQAGQKAMITHGHVHVKKVWGIPQFWLVWMVLCMNVSAGIGVIGMASPMLQEVFGGSLIGVPAKFGELDKTQLTAIAGVAAGFTALLSLFNIAGRFFWASLSDALGRKLTYTVFFILGGLLYFSIPASAGAGSKLLFVGAFCIILSMYGGGFATVPAYLADLFGTQMVGAIHGRLLTAWATAGILGPVVVNYMRDYQLGLGIPRDQVYNQTMYILVGMLGVGLLCNWLVRPVADKHFMTEAELAEEKRLAHDKALASAAGPVTMTFHRTPVVWVALAWLAVGVPLAWGVYRTLLSAAKFFH</sequence>
<dbReference type="PANTHER" id="PTHR11360">
    <property type="entry name" value="MONOCARBOXYLATE TRANSPORTER"/>
    <property type="match status" value="1"/>
</dbReference>
<feature type="transmembrane region" description="Helical" evidence="4">
    <location>
        <begin position="34"/>
        <end position="58"/>
    </location>
</feature>
<evidence type="ECO:0000256" key="1">
    <source>
        <dbReference type="ARBA" id="ARBA00022692"/>
    </source>
</evidence>
<dbReference type="SUPFAM" id="SSF103473">
    <property type="entry name" value="MFS general substrate transporter"/>
    <property type="match status" value="1"/>
</dbReference>
<feature type="transmembrane region" description="Helical" evidence="4">
    <location>
        <begin position="331"/>
        <end position="353"/>
    </location>
</feature>
<comment type="caution">
    <text evidence="6">The sequence shown here is derived from an EMBL/GenBank/DDBJ whole genome shotgun (WGS) entry which is preliminary data.</text>
</comment>
<feature type="domain" description="Major facilitator superfamily (MFS) profile" evidence="5">
    <location>
        <begin position="40"/>
        <end position="490"/>
    </location>
</feature>
<protein>
    <submittedName>
        <fullName evidence="6">OFA family MFS transporter</fullName>
    </submittedName>
</protein>
<dbReference type="InterPro" id="IPR011701">
    <property type="entry name" value="MFS"/>
</dbReference>
<feature type="transmembrane region" description="Helical" evidence="4">
    <location>
        <begin position="391"/>
        <end position="415"/>
    </location>
</feature>
<evidence type="ECO:0000313" key="7">
    <source>
        <dbReference type="Proteomes" id="UP001204851"/>
    </source>
</evidence>
<keyword evidence="7" id="KW-1185">Reference proteome</keyword>
<dbReference type="PROSITE" id="PS50850">
    <property type="entry name" value="MFS"/>
    <property type="match status" value="1"/>
</dbReference>
<dbReference type="Gene3D" id="1.20.1250.20">
    <property type="entry name" value="MFS general substrate transporter like domains"/>
    <property type="match status" value="2"/>
</dbReference>
<keyword evidence="1 4" id="KW-0812">Transmembrane</keyword>
<gene>
    <name evidence="6" type="ORF">M0L44_02855</name>
</gene>
<accession>A0ABT1BHF5</accession>
<feature type="transmembrane region" description="Helical" evidence="4">
    <location>
        <begin position="95"/>
        <end position="112"/>
    </location>
</feature>
<feature type="transmembrane region" description="Helical" evidence="4">
    <location>
        <begin position="183"/>
        <end position="205"/>
    </location>
</feature>
<evidence type="ECO:0000256" key="3">
    <source>
        <dbReference type="ARBA" id="ARBA00023136"/>
    </source>
</evidence>
<dbReference type="InterPro" id="IPR020846">
    <property type="entry name" value="MFS_dom"/>
</dbReference>
<feature type="transmembrane region" description="Helical" evidence="4">
    <location>
        <begin position="124"/>
        <end position="142"/>
    </location>
</feature>
<dbReference type="PANTHER" id="PTHR11360:SF317">
    <property type="entry name" value="MAJOR FACILITATOR SUPERFAMILY (MFS) PROFILE DOMAIN-CONTAINING PROTEIN-RELATED"/>
    <property type="match status" value="1"/>
</dbReference>
<feature type="transmembrane region" description="Helical" evidence="4">
    <location>
        <begin position="365"/>
        <end position="385"/>
    </location>
</feature>